<reference evidence="2 3" key="1">
    <citation type="journal article" date="2014" name="Genome Announc.">
        <title>Draft Genome Sequence of Streptomyces fradiae ATCC 19609, a Strain Highly Sensitive to Antibiotics.</title>
        <authorList>
            <person name="Bekker O.B."/>
            <person name="Klimina K.M."/>
            <person name="Vatlin A.A."/>
            <person name="Zakharevich N.V."/>
            <person name="Kasianov A.S."/>
            <person name="Danilenko V.N."/>
        </authorList>
    </citation>
    <scope>NUCLEOTIDE SEQUENCE [LARGE SCALE GENOMIC DNA]</scope>
    <source>
        <strain evidence="2 3">ATCC 19609</strain>
    </source>
</reference>
<dbReference type="OrthoDB" id="675629at2"/>
<gene>
    <name evidence="2" type="ORF">SFRA_020145</name>
</gene>
<feature type="compositionally biased region" description="Gly residues" evidence="1">
    <location>
        <begin position="1"/>
        <end position="14"/>
    </location>
</feature>
<evidence type="ECO:0000313" key="3">
    <source>
        <dbReference type="Proteomes" id="UP000028058"/>
    </source>
</evidence>
<organism evidence="2 3">
    <name type="scientific">Streptomyces xinghaiensis</name>
    <dbReference type="NCBI Taxonomy" id="1038928"/>
    <lineage>
        <taxon>Bacteria</taxon>
        <taxon>Bacillati</taxon>
        <taxon>Actinomycetota</taxon>
        <taxon>Actinomycetes</taxon>
        <taxon>Kitasatosporales</taxon>
        <taxon>Streptomycetaceae</taxon>
        <taxon>Streptomyces</taxon>
    </lineage>
</organism>
<feature type="region of interest" description="Disordered" evidence="1">
    <location>
        <begin position="1"/>
        <end position="27"/>
    </location>
</feature>
<dbReference type="RefSeq" id="WP_063831820.1">
    <property type="nucleotide sequence ID" value="NZ_JNAD02000009.1"/>
</dbReference>
<dbReference type="Proteomes" id="UP000028058">
    <property type="component" value="Unassembled WGS sequence"/>
</dbReference>
<dbReference type="AlphaFoldDB" id="A0A3R7EQF8"/>
<accession>A0A3R7EQF8</accession>
<proteinExistence type="predicted"/>
<name>A0A3R7EQF8_9ACTN</name>
<keyword evidence="3" id="KW-1185">Reference proteome</keyword>
<protein>
    <submittedName>
        <fullName evidence="2">Uncharacterized protein</fullName>
    </submittedName>
</protein>
<sequence length="144" mass="13974">MSRSYGSGGSGGPGHPGPSGSPVHTGAELRCPHGGRVAAASAAGSGAHARSAVRMDGLPLMTAADVHTVSGCGHTDGGRPSPCTSVRWSVGGGGRDGVTVDGAPVLLDTAASRAQCLSDALLPQGVPLVAGPRSGTAQRGVECR</sequence>
<dbReference type="EMBL" id="JNAD02000009">
    <property type="protein sequence ID" value="RKM94099.1"/>
    <property type="molecule type" value="Genomic_DNA"/>
</dbReference>
<evidence type="ECO:0000313" key="2">
    <source>
        <dbReference type="EMBL" id="RKM94099.1"/>
    </source>
</evidence>
<evidence type="ECO:0000256" key="1">
    <source>
        <dbReference type="SAM" id="MobiDB-lite"/>
    </source>
</evidence>
<comment type="caution">
    <text evidence="2">The sequence shown here is derived from an EMBL/GenBank/DDBJ whole genome shotgun (WGS) entry which is preliminary data.</text>
</comment>